<feature type="region of interest" description="Disordered" evidence="1">
    <location>
        <begin position="364"/>
        <end position="401"/>
    </location>
</feature>
<dbReference type="EMBL" id="JACEFO010000661">
    <property type="protein sequence ID" value="KAF8762262.1"/>
    <property type="molecule type" value="Genomic_DNA"/>
</dbReference>
<comment type="caution">
    <text evidence="2">The sequence shown here is derived from an EMBL/GenBank/DDBJ whole genome shotgun (WGS) entry which is preliminary data.</text>
</comment>
<reference evidence="2" key="1">
    <citation type="submission" date="2020-07" db="EMBL/GenBank/DDBJ databases">
        <title>Genome sequence and genetic diversity analysis of an under-domesticated orphan crop, white fonio (Digitaria exilis).</title>
        <authorList>
            <person name="Bennetzen J.L."/>
            <person name="Chen S."/>
            <person name="Ma X."/>
            <person name="Wang X."/>
            <person name="Yssel A.E.J."/>
            <person name="Chaluvadi S.R."/>
            <person name="Johnson M."/>
            <person name="Gangashetty P."/>
            <person name="Hamidou F."/>
            <person name="Sanogo M.D."/>
            <person name="Zwaenepoel A."/>
            <person name="Wallace J."/>
            <person name="Van De Peer Y."/>
            <person name="Van Deynze A."/>
        </authorList>
    </citation>
    <scope>NUCLEOTIDE SEQUENCE</scope>
    <source>
        <tissue evidence="2">Leaves</tissue>
    </source>
</reference>
<feature type="compositionally biased region" description="Polar residues" evidence="1">
    <location>
        <begin position="1"/>
        <end position="12"/>
    </location>
</feature>
<protein>
    <recommendedName>
        <fullName evidence="4">DUF1618 domain-containing protein</fullName>
    </recommendedName>
</protein>
<name>A0A835FKM5_9POAL</name>
<feature type="compositionally biased region" description="Basic and acidic residues" evidence="1">
    <location>
        <begin position="364"/>
        <end position="374"/>
    </location>
</feature>
<evidence type="ECO:0000313" key="3">
    <source>
        <dbReference type="Proteomes" id="UP000636709"/>
    </source>
</evidence>
<organism evidence="2 3">
    <name type="scientific">Digitaria exilis</name>
    <dbReference type="NCBI Taxonomy" id="1010633"/>
    <lineage>
        <taxon>Eukaryota</taxon>
        <taxon>Viridiplantae</taxon>
        <taxon>Streptophyta</taxon>
        <taxon>Embryophyta</taxon>
        <taxon>Tracheophyta</taxon>
        <taxon>Spermatophyta</taxon>
        <taxon>Magnoliopsida</taxon>
        <taxon>Liliopsida</taxon>
        <taxon>Poales</taxon>
        <taxon>Poaceae</taxon>
        <taxon>PACMAD clade</taxon>
        <taxon>Panicoideae</taxon>
        <taxon>Panicodae</taxon>
        <taxon>Paniceae</taxon>
        <taxon>Anthephorinae</taxon>
        <taxon>Digitaria</taxon>
    </lineage>
</organism>
<feature type="region of interest" description="Disordered" evidence="1">
    <location>
        <begin position="57"/>
        <end position="107"/>
    </location>
</feature>
<dbReference type="PANTHER" id="PTHR33074">
    <property type="entry name" value="EXPRESSED PROTEIN-RELATED"/>
    <property type="match status" value="1"/>
</dbReference>
<evidence type="ECO:0000256" key="1">
    <source>
        <dbReference type="SAM" id="MobiDB-lite"/>
    </source>
</evidence>
<feature type="region of interest" description="Disordered" evidence="1">
    <location>
        <begin position="1"/>
        <end position="32"/>
    </location>
</feature>
<evidence type="ECO:0008006" key="4">
    <source>
        <dbReference type="Google" id="ProtNLM"/>
    </source>
</evidence>
<gene>
    <name evidence="2" type="ORF">HU200_009649</name>
</gene>
<feature type="compositionally biased region" description="Low complexity" evidence="1">
    <location>
        <begin position="66"/>
        <end position="79"/>
    </location>
</feature>
<feature type="compositionally biased region" description="Low complexity" evidence="1">
    <location>
        <begin position="90"/>
        <end position="107"/>
    </location>
</feature>
<proteinExistence type="predicted"/>
<sequence>MVANNGGCSRNAQPPLAIDQTRVPPPSPQHTTMKLHHRFIDGLRLFECRRSTHLIPERCGHPRGLSNSPSSTSKDPGSSWVLLTTSTCPSNDSSSMTTTSSRTTAETHTSIGYRLRVSFDLVAPPAISLLRYTCTETTPEDKFSDLVVITAHGDTVLLRMACHRRTEYKYDHFVYTSSSGGGSAARRPSLSLLPYPLKVVQRSEGDHNFRPVLSSDTGILRRGGGDGEFAVAQIKVLAEHNGGHGMANLCVLRPGSSQWVHKRLVPIAHEEGDKLMGPLSGPDMALPVGDRFLCWDFPKLRQVPLPWLPWDPDYYTDDLPPLTDSQTMAIAGDSAEVRRHRTPVLLRRLWYVLMSTVSPCLHGDHMDTDPDDGRAGALGAPMLRGHPAPASAEPYRELGQS</sequence>
<evidence type="ECO:0000313" key="2">
    <source>
        <dbReference type="EMBL" id="KAF8762262.1"/>
    </source>
</evidence>
<dbReference type="Proteomes" id="UP000636709">
    <property type="component" value="Unassembled WGS sequence"/>
</dbReference>
<dbReference type="PANTHER" id="PTHR33074:SF76">
    <property type="entry name" value="OS11G0569701 PROTEIN"/>
    <property type="match status" value="1"/>
</dbReference>
<dbReference type="AlphaFoldDB" id="A0A835FKM5"/>
<keyword evidence="3" id="KW-1185">Reference proteome</keyword>
<accession>A0A835FKM5</accession>